<name>A0AAW7Q4S6_9BACT</name>
<accession>A0AAW7Q4S6</accession>
<protein>
    <recommendedName>
        <fullName evidence="3">HNH endonuclease</fullName>
    </recommendedName>
</protein>
<evidence type="ECO:0000313" key="2">
    <source>
        <dbReference type="Proteomes" id="UP001170713"/>
    </source>
</evidence>
<dbReference type="RefSeq" id="WP_301342857.1">
    <property type="nucleotide sequence ID" value="NZ_JAQJJC010000007.1"/>
</dbReference>
<dbReference type="Proteomes" id="UP001170713">
    <property type="component" value="Unassembled WGS sequence"/>
</dbReference>
<reference evidence="1" key="2">
    <citation type="submission" date="2023-01" db="EMBL/GenBank/DDBJ databases">
        <authorList>
            <person name="Uljanovas D."/>
        </authorList>
    </citation>
    <scope>NUCLEOTIDE SEQUENCE</scope>
    <source>
        <strain evidence="1">W48</strain>
    </source>
</reference>
<reference evidence="1" key="1">
    <citation type="journal article" date="2023" name="Microorganisms">
        <title>Genomic Characterization of Arcobacter butzleri Strains Isolated from Various Sources in Lithuania.</title>
        <authorList>
            <person name="Uljanovas D."/>
            <person name="Golz G."/>
            <person name="Fleischmann S."/>
            <person name="Kudirkiene E."/>
            <person name="Kasetiene N."/>
            <person name="Grineviciene A."/>
            <person name="Tamuleviciene E."/>
            <person name="Aksomaitiene J."/>
            <person name="Alter T."/>
            <person name="Malakauskas M."/>
        </authorList>
    </citation>
    <scope>NUCLEOTIDE SEQUENCE</scope>
    <source>
        <strain evidence="1">W48</strain>
    </source>
</reference>
<proteinExistence type="predicted"/>
<sequence>MKEESGNIVSSNEKILLFSKHNFVNQICNEETCFICGIKKNDTDFNDEHVIPRWILKRYQLFEKKISLANGKQIKYGNYKIPCCKKCNSFLGEEIENKIAEGFGKNIEDSIKFFNKNRKLVFTWISLLYIKTHLKDKAFKFDFLSNRKISDDYNWDELHHIHCIARSIYTNIFIEESVYGSMFIFPCSDFIDGEKYDYIDLYGTGTVLLRLGDFFIICVINDSKLVTKLMENKTKRITGKLNFLQIRELYSRITYEFLRIIDRPKYYTAVKFKDNYIGIQTLINNTIRIAPYDEEFFGSLMYTLVKDYMYKPEHPILKNKMQEQIQAIKKGQWTYLFDSNGKFIEDFPNIIEHEDIVAENLKMGIDIFIK</sequence>
<gene>
    <name evidence="1" type="ORF">PJV88_05925</name>
</gene>
<dbReference type="EMBL" id="JAQJJC010000007">
    <property type="protein sequence ID" value="MDN5114174.1"/>
    <property type="molecule type" value="Genomic_DNA"/>
</dbReference>
<dbReference type="AlphaFoldDB" id="A0AAW7Q4S6"/>
<evidence type="ECO:0008006" key="3">
    <source>
        <dbReference type="Google" id="ProtNLM"/>
    </source>
</evidence>
<comment type="caution">
    <text evidence="1">The sequence shown here is derived from an EMBL/GenBank/DDBJ whole genome shotgun (WGS) entry which is preliminary data.</text>
</comment>
<evidence type="ECO:0000313" key="1">
    <source>
        <dbReference type="EMBL" id="MDN5114174.1"/>
    </source>
</evidence>
<organism evidence="1 2">
    <name type="scientific">Aliarcobacter butzleri</name>
    <dbReference type="NCBI Taxonomy" id="28197"/>
    <lineage>
        <taxon>Bacteria</taxon>
        <taxon>Pseudomonadati</taxon>
        <taxon>Campylobacterota</taxon>
        <taxon>Epsilonproteobacteria</taxon>
        <taxon>Campylobacterales</taxon>
        <taxon>Arcobacteraceae</taxon>
        <taxon>Aliarcobacter</taxon>
    </lineage>
</organism>